<dbReference type="PANTHER" id="PTHR43595:SF2">
    <property type="entry name" value="SMALL RIBOSOMAL SUBUNIT PROTEIN MS42"/>
    <property type="match status" value="1"/>
</dbReference>
<evidence type="ECO:0000256" key="6">
    <source>
        <dbReference type="ARBA" id="ARBA00049204"/>
    </source>
</evidence>
<dbReference type="EMBL" id="AP010872">
    <property type="protein sequence ID" value="BAH82896.1"/>
    <property type="molecule type" value="Genomic_DNA"/>
</dbReference>
<dbReference type="InterPro" id="IPR036324">
    <property type="entry name" value="Mn/Fe_SOD_N_sf"/>
</dbReference>
<evidence type="ECO:0000256" key="2">
    <source>
        <dbReference type="ARBA" id="ARBA00008714"/>
    </source>
</evidence>
<feature type="domain" description="Manganese/iron superoxide dismutase N-terminal" evidence="9">
    <location>
        <begin position="2"/>
        <end position="88"/>
    </location>
</feature>
<gene>
    <name evidence="11" type="primary">sodA</name>
    <name evidence="11" type="ORF">ICMP_023</name>
</gene>
<organism evidence="11 12">
    <name type="scientific">Candidatus Ishikawaella capsulata Mpkobe</name>
    <dbReference type="NCBI Taxonomy" id="476281"/>
    <lineage>
        <taxon>Bacteria</taxon>
        <taxon>Pseudomonadati</taxon>
        <taxon>Pseudomonadota</taxon>
        <taxon>Gammaproteobacteria</taxon>
        <taxon>Enterobacterales</taxon>
        <taxon>Enterobacteriaceae</taxon>
        <taxon>Candidatus Ishikawella</taxon>
    </lineage>
</organism>
<dbReference type="PROSITE" id="PS00088">
    <property type="entry name" value="SOD_MN"/>
    <property type="match status" value="1"/>
</dbReference>
<dbReference type="Pfam" id="PF02777">
    <property type="entry name" value="Sod_Fe_C"/>
    <property type="match status" value="1"/>
</dbReference>
<dbReference type="PANTHER" id="PTHR43595">
    <property type="entry name" value="37S RIBOSOMAL PROTEIN S26, MITOCHONDRIAL"/>
    <property type="match status" value="1"/>
</dbReference>
<evidence type="ECO:0000259" key="9">
    <source>
        <dbReference type="Pfam" id="PF00081"/>
    </source>
</evidence>
<reference evidence="11 12" key="1">
    <citation type="journal article" date="2011" name="Genome Biol. Evol.">
        <title>Reductive evolution of bacterial genome in insect gut environment.</title>
        <authorList>
            <person name="Nikoh N."/>
            <person name="Hosokawa T."/>
            <person name="Ohshima K."/>
            <person name="Hattori M."/>
            <person name="Fukatsu T."/>
        </authorList>
    </citation>
    <scope>NUCLEOTIDE SEQUENCE [LARGE SCALE GENOMIC DNA]</scope>
    <source>
        <strain evidence="11 12">Mpkobe</strain>
    </source>
</reference>
<feature type="binding site" evidence="7">
    <location>
        <position position="167"/>
    </location>
    <ligand>
        <name>Mn(2+)</name>
        <dbReference type="ChEBI" id="CHEBI:29035"/>
    </ligand>
</feature>
<evidence type="ECO:0000256" key="7">
    <source>
        <dbReference type="PIRSR" id="PIRSR000349-1"/>
    </source>
</evidence>
<dbReference type="KEGG" id="icp:ICMP_023"/>
<evidence type="ECO:0000256" key="5">
    <source>
        <dbReference type="ARBA" id="ARBA00023002"/>
    </source>
</evidence>
<feature type="binding site" evidence="7">
    <location>
        <position position="81"/>
    </location>
    <ligand>
        <name>Mn(2+)</name>
        <dbReference type="ChEBI" id="CHEBI:29035"/>
    </ligand>
</feature>
<evidence type="ECO:0000256" key="4">
    <source>
        <dbReference type="ARBA" id="ARBA00022723"/>
    </source>
</evidence>
<keyword evidence="5 8" id="KW-0560">Oxidoreductase</keyword>
<comment type="similarity">
    <text evidence="2 8">Belongs to the iron/manganese superoxide dismutase family.</text>
</comment>
<feature type="domain" description="Manganese/iron superoxide dismutase C-terminal" evidence="10">
    <location>
        <begin position="96"/>
        <end position="200"/>
    </location>
</feature>
<feature type="binding site" evidence="7">
    <location>
        <position position="27"/>
    </location>
    <ligand>
        <name>Mn(2+)</name>
        <dbReference type="ChEBI" id="CHEBI:29035"/>
    </ligand>
</feature>
<keyword evidence="4 7" id="KW-0479">Metal-binding</keyword>
<dbReference type="Proteomes" id="UP000061704">
    <property type="component" value="Chromosome"/>
</dbReference>
<accession>C5WC40</accession>
<dbReference type="AlphaFoldDB" id="C5WC40"/>
<evidence type="ECO:0000313" key="12">
    <source>
        <dbReference type="Proteomes" id="UP000061704"/>
    </source>
</evidence>
<dbReference type="InterPro" id="IPR036314">
    <property type="entry name" value="SOD_C_sf"/>
</dbReference>
<dbReference type="FunFam" id="1.10.287.990:FF:000001">
    <property type="entry name" value="Superoxide dismutase"/>
    <property type="match status" value="1"/>
</dbReference>
<dbReference type="EC" id="1.15.1.1" evidence="3 8"/>
<comment type="function">
    <text evidence="1">Destroys superoxide anion radicals which are normally produced within the cells and which are toxic to biological systems.</text>
</comment>
<dbReference type="STRING" id="476281.ICMP_023"/>
<evidence type="ECO:0000259" key="10">
    <source>
        <dbReference type="Pfam" id="PF02777"/>
    </source>
</evidence>
<dbReference type="GO" id="GO:0005737">
    <property type="term" value="C:cytoplasm"/>
    <property type="evidence" value="ECO:0007669"/>
    <property type="project" value="TreeGrafter"/>
</dbReference>
<dbReference type="GO" id="GO:0046872">
    <property type="term" value="F:metal ion binding"/>
    <property type="evidence" value="ECO:0007669"/>
    <property type="project" value="UniProtKB-KW"/>
</dbReference>
<dbReference type="PRINTS" id="PR01703">
    <property type="entry name" value="MNSODISMTASE"/>
</dbReference>
<dbReference type="RefSeq" id="WP_041068585.1">
    <property type="nucleotide sequence ID" value="NZ_AP010872.1"/>
</dbReference>
<dbReference type="InterPro" id="IPR001189">
    <property type="entry name" value="Mn/Fe_SOD"/>
</dbReference>
<evidence type="ECO:0000313" key="11">
    <source>
        <dbReference type="EMBL" id="BAH82896.1"/>
    </source>
</evidence>
<evidence type="ECO:0000256" key="1">
    <source>
        <dbReference type="ARBA" id="ARBA00002170"/>
    </source>
</evidence>
<name>C5WC40_9ENTR</name>
<dbReference type="InterPro" id="IPR019831">
    <property type="entry name" value="Mn/Fe_SOD_N"/>
</dbReference>
<dbReference type="OrthoDB" id="9803125at2"/>
<dbReference type="SUPFAM" id="SSF54719">
    <property type="entry name" value="Fe,Mn superoxide dismutase (SOD), C-terminal domain"/>
    <property type="match status" value="1"/>
</dbReference>
<evidence type="ECO:0000256" key="8">
    <source>
        <dbReference type="RuleBase" id="RU000414"/>
    </source>
</evidence>
<proteinExistence type="inferred from homology"/>
<keyword evidence="12" id="KW-1185">Reference proteome</keyword>
<sequence length="204" mass="23941">MSYSLPSLSYPYDSLEPYLDTRTMEIHHTKHHQTYINNANMALKGTVFDNLTAYELITNLDKIHQDKKTFLRNNIGGHVNHSIFWKLLKKGTSLKNELQIAIKDNFGSIEEFKEKFELLASSHFGSGWIWLINKNDKLFLTSTNNQDNPLMGENIIGISGYPIFGLDVWEHAYYLKYQNRRLDYIKAFWNVINWDEANKRFLSK</sequence>
<comment type="function">
    <text evidence="8">Destroys radicals which are normally produced within the cells and which are toxic to biological systems.</text>
</comment>
<comment type="catalytic activity">
    <reaction evidence="6 8">
        <text>2 superoxide + 2 H(+) = H2O2 + O2</text>
        <dbReference type="Rhea" id="RHEA:20696"/>
        <dbReference type="ChEBI" id="CHEBI:15378"/>
        <dbReference type="ChEBI" id="CHEBI:15379"/>
        <dbReference type="ChEBI" id="CHEBI:16240"/>
        <dbReference type="ChEBI" id="CHEBI:18421"/>
        <dbReference type="EC" id="1.15.1.1"/>
    </reaction>
</comment>
<dbReference type="InterPro" id="IPR019832">
    <property type="entry name" value="Mn/Fe_SOD_C"/>
</dbReference>
<feature type="binding site" evidence="7">
    <location>
        <position position="171"/>
    </location>
    <ligand>
        <name>Mn(2+)</name>
        <dbReference type="ChEBI" id="CHEBI:29035"/>
    </ligand>
</feature>
<dbReference type="GO" id="GO:0004784">
    <property type="term" value="F:superoxide dismutase activity"/>
    <property type="evidence" value="ECO:0007669"/>
    <property type="project" value="UniProtKB-EC"/>
</dbReference>
<dbReference type="Gene3D" id="3.55.40.20">
    <property type="entry name" value="Iron/manganese superoxide dismutase, C-terminal domain"/>
    <property type="match status" value="1"/>
</dbReference>
<protein>
    <recommendedName>
        <fullName evidence="3 8">Superoxide dismutase</fullName>
        <ecNumber evidence="3 8">1.15.1.1</ecNumber>
    </recommendedName>
</protein>
<dbReference type="Gene3D" id="1.10.287.990">
    <property type="entry name" value="Fe,Mn superoxide dismutase (SOD) domain"/>
    <property type="match status" value="1"/>
</dbReference>
<evidence type="ECO:0000256" key="3">
    <source>
        <dbReference type="ARBA" id="ARBA00012682"/>
    </source>
</evidence>
<dbReference type="HOGENOM" id="CLU_031625_0_1_6"/>
<dbReference type="PIRSF" id="PIRSF000349">
    <property type="entry name" value="SODismutase"/>
    <property type="match status" value="1"/>
</dbReference>
<dbReference type="Pfam" id="PF00081">
    <property type="entry name" value="Sod_Fe_N"/>
    <property type="match status" value="1"/>
</dbReference>
<dbReference type="InterPro" id="IPR019833">
    <property type="entry name" value="Mn/Fe_SOD_BS"/>
</dbReference>
<dbReference type="SUPFAM" id="SSF46609">
    <property type="entry name" value="Fe,Mn superoxide dismutase (SOD), N-terminal domain"/>
    <property type="match status" value="1"/>
</dbReference>